<name>A0ABR3G067_9AGAR</name>
<organism evidence="6 7">
    <name type="scientific">Marasmius crinis-equi</name>
    <dbReference type="NCBI Taxonomy" id="585013"/>
    <lineage>
        <taxon>Eukaryota</taxon>
        <taxon>Fungi</taxon>
        <taxon>Dikarya</taxon>
        <taxon>Basidiomycota</taxon>
        <taxon>Agaricomycotina</taxon>
        <taxon>Agaricomycetes</taxon>
        <taxon>Agaricomycetidae</taxon>
        <taxon>Agaricales</taxon>
        <taxon>Marasmiineae</taxon>
        <taxon>Marasmiaceae</taxon>
        <taxon>Marasmius</taxon>
    </lineage>
</organism>
<dbReference type="InterPro" id="IPR004978">
    <property type="entry name" value="Stanniocalcin"/>
</dbReference>
<reference evidence="6 7" key="1">
    <citation type="submission" date="2024-02" db="EMBL/GenBank/DDBJ databases">
        <title>A draft genome for the cacao thread blight pathogen Marasmius crinis-equi.</title>
        <authorList>
            <person name="Cohen S.P."/>
            <person name="Baruah I.K."/>
            <person name="Amoako-Attah I."/>
            <person name="Bukari Y."/>
            <person name="Meinhardt L.W."/>
            <person name="Bailey B.A."/>
        </authorList>
    </citation>
    <scope>NUCLEOTIDE SEQUENCE [LARGE SCALE GENOMIC DNA]</scope>
    <source>
        <strain evidence="6 7">GH-76</strain>
    </source>
</reference>
<feature type="chain" id="PRO_5045207870" evidence="5">
    <location>
        <begin position="19"/>
        <end position="200"/>
    </location>
</feature>
<feature type="signal peptide" evidence="5">
    <location>
        <begin position="1"/>
        <end position="18"/>
    </location>
</feature>
<evidence type="ECO:0000313" key="7">
    <source>
        <dbReference type="Proteomes" id="UP001465976"/>
    </source>
</evidence>
<dbReference type="Proteomes" id="UP001465976">
    <property type="component" value="Unassembled WGS sequence"/>
</dbReference>
<evidence type="ECO:0000256" key="4">
    <source>
        <dbReference type="ARBA" id="ARBA00023157"/>
    </source>
</evidence>
<gene>
    <name evidence="6" type="ORF">V5O48_001008</name>
</gene>
<dbReference type="PANTHER" id="PTHR11245:SF6">
    <property type="entry name" value="DUF19 DOMAIN-CONTAINING PROTEIN"/>
    <property type="match status" value="1"/>
</dbReference>
<evidence type="ECO:0000256" key="5">
    <source>
        <dbReference type="SAM" id="SignalP"/>
    </source>
</evidence>
<dbReference type="EMBL" id="JBAHYK010000018">
    <property type="protein sequence ID" value="KAL0581014.1"/>
    <property type="molecule type" value="Genomic_DNA"/>
</dbReference>
<sequence length="200" mass="22111">MSAALKLFLTSLFVLVLSLQYFSPKPSTIEQISQIQNTTSITHETCVSPPLAHSCAFYSTCLETHFHCGSTGYPLAYGEHYCMKFSSPPNLARFTEKGRAWMWDTMHCLQMALVPELQEPASGSDACEKLEEEAFSTHAPCYITSGLCSLPIQDWVTIVEIVGLNTLFGSWDAFEQSFQAAEGCAEFLLWGLEKKLTGSG</sequence>
<keyword evidence="3" id="KW-0372">Hormone</keyword>
<proteinExistence type="inferred from homology"/>
<keyword evidence="5" id="KW-0732">Signal</keyword>
<comment type="similarity">
    <text evidence="1">Belongs to the stanniocalcin family.</text>
</comment>
<comment type="caution">
    <text evidence="6">The sequence shown here is derived from an EMBL/GenBank/DDBJ whole genome shotgun (WGS) entry which is preliminary data.</text>
</comment>
<evidence type="ECO:0000313" key="6">
    <source>
        <dbReference type="EMBL" id="KAL0581014.1"/>
    </source>
</evidence>
<evidence type="ECO:0000256" key="2">
    <source>
        <dbReference type="ARBA" id="ARBA00011748"/>
    </source>
</evidence>
<comment type="subunit">
    <text evidence="2">Homodimer; disulfide-linked.</text>
</comment>
<protein>
    <submittedName>
        <fullName evidence="6">Uncharacterized protein</fullName>
    </submittedName>
</protein>
<dbReference type="PANTHER" id="PTHR11245">
    <property type="entry name" value="STANNIOCALCIN"/>
    <property type="match status" value="1"/>
</dbReference>
<accession>A0ABR3G067</accession>
<keyword evidence="4" id="KW-1015">Disulfide bond</keyword>
<evidence type="ECO:0000256" key="3">
    <source>
        <dbReference type="ARBA" id="ARBA00022702"/>
    </source>
</evidence>
<evidence type="ECO:0000256" key="1">
    <source>
        <dbReference type="ARBA" id="ARBA00008693"/>
    </source>
</evidence>
<keyword evidence="7" id="KW-1185">Reference proteome</keyword>
<dbReference type="Pfam" id="PF03298">
    <property type="entry name" value="Stanniocalcin"/>
    <property type="match status" value="1"/>
</dbReference>